<reference evidence="2 3" key="1">
    <citation type="submission" date="2017-10" db="EMBL/GenBank/DDBJ databases">
        <title>Paenichitinophaga pekingensis gen. nov., sp. nov., isolated from activated sludge.</title>
        <authorList>
            <person name="Jin D."/>
            <person name="Kong X."/>
            <person name="Deng Y."/>
            <person name="Bai Z."/>
        </authorList>
    </citation>
    <scope>NUCLEOTIDE SEQUENCE [LARGE SCALE GENOMIC DNA]</scope>
    <source>
        <strain evidence="2 3">13</strain>
    </source>
</reference>
<accession>A0A291QVV1</accession>
<dbReference type="Gene3D" id="3.40.50.12780">
    <property type="entry name" value="N-terminal domain of ligase-like"/>
    <property type="match status" value="1"/>
</dbReference>
<protein>
    <submittedName>
        <fullName evidence="2">Acyl transferase</fullName>
    </submittedName>
</protein>
<dbReference type="GO" id="GO:0047474">
    <property type="term" value="F:long-chain fatty acid--protein ligase activity"/>
    <property type="evidence" value="ECO:0007669"/>
    <property type="project" value="InterPro"/>
</dbReference>
<dbReference type="EMBL" id="CP023777">
    <property type="protein sequence ID" value="ATL48002.1"/>
    <property type="molecule type" value="Genomic_DNA"/>
</dbReference>
<keyword evidence="2" id="KW-0808">Transferase</keyword>
<evidence type="ECO:0000313" key="2">
    <source>
        <dbReference type="EMBL" id="ATL48002.1"/>
    </source>
</evidence>
<gene>
    <name evidence="2" type="ORF">COR50_12965</name>
</gene>
<dbReference type="Pfam" id="PF04443">
    <property type="entry name" value="LuxE"/>
    <property type="match status" value="1"/>
</dbReference>
<evidence type="ECO:0000259" key="1">
    <source>
        <dbReference type="Pfam" id="PF04443"/>
    </source>
</evidence>
<keyword evidence="3" id="KW-1185">Reference proteome</keyword>
<dbReference type="RefSeq" id="WP_098194379.1">
    <property type="nucleotide sequence ID" value="NZ_CP023777.1"/>
</dbReference>
<feature type="domain" description="Acyl-protein synthetase LuxE" evidence="1">
    <location>
        <begin position="14"/>
        <end position="99"/>
    </location>
</feature>
<evidence type="ECO:0000313" key="3">
    <source>
        <dbReference type="Proteomes" id="UP000220133"/>
    </source>
</evidence>
<name>A0A291QVV1_9BACT</name>
<dbReference type="GO" id="GO:0008218">
    <property type="term" value="P:bioluminescence"/>
    <property type="evidence" value="ECO:0007669"/>
    <property type="project" value="InterPro"/>
</dbReference>
<dbReference type="InterPro" id="IPR042099">
    <property type="entry name" value="ANL_N_sf"/>
</dbReference>
<dbReference type="AlphaFoldDB" id="A0A291QVV1"/>
<dbReference type="OrthoDB" id="182577at2"/>
<proteinExistence type="predicted"/>
<dbReference type="InterPro" id="IPR007534">
    <property type="entry name" value="LuxE"/>
</dbReference>
<dbReference type="KEGG" id="cbae:COR50_12965"/>
<dbReference type="Proteomes" id="UP000220133">
    <property type="component" value="Chromosome"/>
</dbReference>
<organism evidence="2 3">
    <name type="scientific">Chitinophaga caeni</name>
    <dbReference type="NCBI Taxonomy" id="2029983"/>
    <lineage>
        <taxon>Bacteria</taxon>
        <taxon>Pseudomonadati</taxon>
        <taxon>Bacteroidota</taxon>
        <taxon>Chitinophagia</taxon>
        <taxon>Chitinophagales</taxon>
        <taxon>Chitinophagaceae</taxon>
        <taxon>Chitinophaga</taxon>
    </lineage>
</organism>
<sequence length="324" mass="36987">MNEAFINSIFSLKEADFEAAALSIFRYQYQQNEIYRAYTDQLRVKPPEVKELQQIPFLPIQFFKTHRVTCGSFEPEVLFESSGTTQTVNSQHLVKEVRIYEKSFRLAFEHFYGRAQGYRVIGLLPSYLERKHSSLVYMVKDMIEQSAHPQSGFYLYEHDKLKQVLQDEQTPTLLIGVTFALLDFADSHQVHLKNTIIMETGGMKGRREEWTRDEVHSFLSTRLGVQTIHSEYGMTELLSQAYSKGGGKFECPAWMKVLLRDESDPLDASLQRRSGVINVVDLANIFSCSFIATDDIGKLHPGGSFEVLGRLDQSALRGCSLMVS</sequence>
<dbReference type="GO" id="GO:0016740">
    <property type="term" value="F:transferase activity"/>
    <property type="evidence" value="ECO:0007669"/>
    <property type="project" value="UniProtKB-KW"/>
</dbReference>